<organism evidence="2 3">
    <name type="scientific">Penicillium daleae</name>
    <dbReference type="NCBI Taxonomy" id="63821"/>
    <lineage>
        <taxon>Eukaryota</taxon>
        <taxon>Fungi</taxon>
        <taxon>Dikarya</taxon>
        <taxon>Ascomycota</taxon>
        <taxon>Pezizomycotina</taxon>
        <taxon>Eurotiomycetes</taxon>
        <taxon>Eurotiomycetidae</taxon>
        <taxon>Eurotiales</taxon>
        <taxon>Aspergillaceae</taxon>
        <taxon>Penicillium</taxon>
    </lineage>
</organism>
<name>A0AAD6BVH1_9EURO</name>
<evidence type="ECO:0008006" key="4">
    <source>
        <dbReference type="Google" id="ProtNLM"/>
    </source>
</evidence>
<comment type="caution">
    <text evidence="2">The sequence shown here is derived from an EMBL/GenBank/DDBJ whole genome shotgun (WGS) entry which is preliminary data.</text>
</comment>
<keyword evidence="1" id="KW-0812">Transmembrane</keyword>
<keyword evidence="1" id="KW-0472">Membrane</keyword>
<evidence type="ECO:0000313" key="3">
    <source>
        <dbReference type="Proteomes" id="UP001213681"/>
    </source>
</evidence>
<feature type="transmembrane region" description="Helical" evidence="1">
    <location>
        <begin position="242"/>
        <end position="263"/>
    </location>
</feature>
<reference evidence="2" key="2">
    <citation type="journal article" date="2023" name="IMA Fungus">
        <title>Comparative genomic study of the Penicillium genus elucidates a diverse pangenome and 15 lateral gene transfer events.</title>
        <authorList>
            <person name="Petersen C."/>
            <person name="Sorensen T."/>
            <person name="Nielsen M.R."/>
            <person name="Sondergaard T.E."/>
            <person name="Sorensen J.L."/>
            <person name="Fitzpatrick D.A."/>
            <person name="Frisvad J.C."/>
            <person name="Nielsen K.L."/>
        </authorList>
    </citation>
    <scope>NUCLEOTIDE SEQUENCE</scope>
    <source>
        <strain evidence="2">IBT 16125</strain>
    </source>
</reference>
<gene>
    <name evidence="2" type="ORF">N7458_012783</name>
</gene>
<reference evidence="2" key="1">
    <citation type="submission" date="2022-12" db="EMBL/GenBank/DDBJ databases">
        <authorList>
            <person name="Petersen C."/>
        </authorList>
    </citation>
    <scope>NUCLEOTIDE SEQUENCE</scope>
    <source>
        <strain evidence="2">IBT 16125</strain>
    </source>
</reference>
<protein>
    <recommendedName>
        <fullName evidence="4">DUF1275 domain protein</fullName>
    </recommendedName>
</protein>
<feature type="transmembrane region" description="Helical" evidence="1">
    <location>
        <begin position="122"/>
        <end position="146"/>
    </location>
</feature>
<accession>A0AAD6BVH1</accession>
<keyword evidence="3" id="KW-1185">Reference proteome</keyword>
<dbReference type="Pfam" id="PF06912">
    <property type="entry name" value="DUF1275"/>
    <property type="match status" value="1"/>
</dbReference>
<dbReference type="PANTHER" id="PTHR37488">
    <property type="entry name" value="DUF1275 DOMAIN-CONTAINING PROTEIN"/>
    <property type="match status" value="1"/>
</dbReference>
<sequence>MANGDVSKLWTPSYKSPSLSFRLSRVCSRWTETVDTSFADRVCLILCLITGLCDSCAFNSWSCFLAMQTGNTIVLGLGASQQPIGTPLGWARSAVSISSFIAGAITFDRLTKALGVRRRGTLVISFGLQSTLIIIAAVLIQINIIQKQDERLFTSENPLLSLIPICLLAFQSAGSINSTRMLGFNEIPGVVLTSVYYDIASDPGLFERPSRNIKRNRRIGGVVMLLMGAIIGGWLSRSKGGMGLVLWIAASLKLCISAGWLFWPHA</sequence>
<evidence type="ECO:0000313" key="2">
    <source>
        <dbReference type="EMBL" id="KAJ5433627.1"/>
    </source>
</evidence>
<feature type="transmembrane region" description="Helical" evidence="1">
    <location>
        <begin position="158"/>
        <end position="176"/>
    </location>
</feature>
<dbReference type="EMBL" id="JAPVEA010000009">
    <property type="protein sequence ID" value="KAJ5433627.1"/>
    <property type="molecule type" value="Genomic_DNA"/>
</dbReference>
<dbReference type="RefSeq" id="XP_056760918.1">
    <property type="nucleotide sequence ID" value="XM_056916164.1"/>
</dbReference>
<dbReference type="GeneID" id="81606407"/>
<dbReference type="InterPro" id="IPR010699">
    <property type="entry name" value="DUF1275"/>
</dbReference>
<feature type="transmembrane region" description="Helical" evidence="1">
    <location>
        <begin position="218"/>
        <end position="236"/>
    </location>
</feature>
<dbReference type="Proteomes" id="UP001213681">
    <property type="component" value="Unassembled WGS sequence"/>
</dbReference>
<evidence type="ECO:0000256" key="1">
    <source>
        <dbReference type="SAM" id="Phobius"/>
    </source>
</evidence>
<proteinExistence type="predicted"/>
<dbReference type="PANTHER" id="PTHR37488:SF8">
    <property type="entry name" value="DUF1275 DOMAIN PROTEIN (AFU_ORTHOLOGUE AFUA_5G13060)"/>
    <property type="match status" value="1"/>
</dbReference>
<keyword evidence="1" id="KW-1133">Transmembrane helix</keyword>
<dbReference type="AlphaFoldDB" id="A0AAD6BVH1"/>